<feature type="compositionally biased region" description="Basic residues" evidence="7">
    <location>
        <begin position="237"/>
        <end position="253"/>
    </location>
</feature>
<reference evidence="10" key="2">
    <citation type="submission" date="2021-04" db="EMBL/GenBank/DDBJ databases">
        <authorList>
            <person name="Gilroy R."/>
        </authorList>
    </citation>
    <scope>NUCLEOTIDE SEQUENCE</scope>
    <source>
        <strain evidence="10">CHK180-15479</strain>
    </source>
</reference>
<dbReference type="GO" id="GO:0005886">
    <property type="term" value="C:plasma membrane"/>
    <property type="evidence" value="ECO:0007669"/>
    <property type="project" value="UniProtKB-SubCell"/>
</dbReference>
<dbReference type="Pfam" id="PF02706">
    <property type="entry name" value="Wzz"/>
    <property type="match status" value="1"/>
</dbReference>
<evidence type="ECO:0000256" key="7">
    <source>
        <dbReference type="SAM" id="MobiDB-lite"/>
    </source>
</evidence>
<keyword evidence="6 8" id="KW-0472">Membrane</keyword>
<feature type="region of interest" description="Disordered" evidence="7">
    <location>
        <begin position="224"/>
        <end position="269"/>
    </location>
</feature>
<feature type="transmembrane region" description="Helical" evidence="8">
    <location>
        <begin position="26"/>
        <end position="48"/>
    </location>
</feature>
<dbReference type="GO" id="GO:0004713">
    <property type="term" value="F:protein tyrosine kinase activity"/>
    <property type="evidence" value="ECO:0007669"/>
    <property type="project" value="TreeGrafter"/>
</dbReference>
<protein>
    <submittedName>
        <fullName evidence="10">Polysaccharide export protein</fullName>
    </submittedName>
</protein>
<evidence type="ECO:0000313" key="10">
    <source>
        <dbReference type="EMBL" id="HJC06874.1"/>
    </source>
</evidence>
<organism evidence="10 11">
    <name type="scientific">Candidatus Enterocloster excrementipullorum</name>
    <dbReference type="NCBI Taxonomy" id="2838559"/>
    <lineage>
        <taxon>Bacteria</taxon>
        <taxon>Bacillati</taxon>
        <taxon>Bacillota</taxon>
        <taxon>Clostridia</taxon>
        <taxon>Lachnospirales</taxon>
        <taxon>Lachnospiraceae</taxon>
        <taxon>Enterocloster</taxon>
    </lineage>
</organism>
<evidence type="ECO:0000256" key="6">
    <source>
        <dbReference type="ARBA" id="ARBA00023136"/>
    </source>
</evidence>
<keyword evidence="4 8" id="KW-0812">Transmembrane</keyword>
<evidence type="ECO:0000256" key="3">
    <source>
        <dbReference type="ARBA" id="ARBA00022475"/>
    </source>
</evidence>
<keyword evidence="5 8" id="KW-1133">Transmembrane helix</keyword>
<evidence type="ECO:0000259" key="9">
    <source>
        <dbReference type="Pfam" id="PF02706"/>
    </source>
</evidence>
<reference evidence="10" key="1">
    <citation type="journal article" date="2021" name="PeerJ">
        <title>Extensive microbial diversity within the chicken gut microbiome revealed by metagenomics and culture.</title>
        <authorList>
            <person name="Gilroy R."/>
            <person name="Ravi A."/>
            <person name="Getino M."/>
            <person name="Pursley I."/>
            <person name="Horton D.L."/>
            <person name="Alikhan N.F."/>
            <person name="Baker D."/>
            <person name="Gharbi K."/>
            <person name="Hall N."/>
            <person name="Watson M."/>
            <person name="Adriaenssens E.M."/>
            <person name="Foster-Nyarko E."/>
            <person name="Jarju S."/>
            <person name="Secka A."/>
            <person name="Antonio M."/>
            <person name="Oren A."/>
            <person name="Chaudhuri R.R."/>
            <person name="La Ragione R."/>
            <person name="Hildebrand F."/>
            <person name="Pallen M.J."/>
        </authorList>
    </citation>
    <scope>NUCLEOTIDE SEQUENCE</scope>
    <source>
        <strain evidence="10">CHK180-15479</strain>
    </source>
</reference>
<comment type="subcellular location">
    <subcellularLocation>
        <location evidence="1">Cell membrane</location>
        <topology evidence="1">Multi-pass membrane protein</topology>
    </subcellularLocation>
</comment>
<comment type="caution">
    <text evidence="10">The sequence shown here is derived from an EMBL/GenBank/DDBJ whole genome shotgun (WGS) entry which is preliminary data.</text>
</comment>
<gene>
    <name evidence="10" type="ORF">H9704_12100</name>
</gene>
<dbReference type="PANTHER" id="PTHR32309">
    <property type="entry name" value="TYROSINE-PROTEIN KINASE"/>
    <property type="match status" value="1"/>
</dbReference>
<evidence type="ECO:0000256" key="1">
    <source>
        <dbReference type="ARBA" id="ARBA00004651"/>
    </source>
</evidence>
<evidence type="ECO:0000256" key="2">
    <source>
        <dbReference type="ARBA" id="ARBA00006683"/>
    </source>
</evidence>
<evidence type="ECO:0000256" key="8">
    <source>
        <dbReference type="SAM" id="Phobius"/>
    </source>
</evidence>
<dbReference type="InterPro" id="IPR003856">
    <property type="entry name" value="LPS_length_determ_N"/>
</dbReference>
<feature type="domain" description="Polysaccharide chain length determinant N-terminal" evidence="9">
    <location>
        <begin position="12"/>
        <end position="100"/>
    </location>
</feature>
<feature type="transmembrane region" description="Helical" evidence="8">
    <location>
        <begin position="181"/>
        <end position="202"/>
    </location>
</feature>
<proteinExistence type="inferred from homology"/>
<dbReference type="Proteomes" id="UP000823910">
    <property type="component" value="Unassembled WGS sequence"/>
</dbReference>
<keyword evidence="3" id="KW-1003">Cell membrane</keyword>
<comment type="similarity">
    <text evidence="2">Belongs to the CpsC/CapA family.</text>
</comment>
<evidence type="ECO:0000256" key="5">
    <source>
        <dbReference type="ARBA" id="ARBA00022989"/>
    </source>
</evidence>
<dbReference type="PANTHER" id="PTHR32309:SF13">
    <property type="entry name" value="FERRIC ENTEROBACTIN TRANSPORT PROTEIN FEPE"/>
    <property type="match status" value="1"/>
</dbReference>
<accession>A0A9D2N2E6</accession>
<evidence type="ECO:0000256" key="4">
    <source>
        <dbReference type="ARBA" id="ARBA00022692"/>
    </source>
</evidence>
<dbReference type="AlphaFoldDB" id="A0A9D2N2E6"/>
<name>A0A9D2N2E6_9FIRM</name>
<dbReference type="InterPro" id="IPR050445">
    <property type="entry name" value="Bact_polysacc_biosynth/exp"/>
</dbReference>
<feature type="compositionally biased region" description="Basic and acidic residues" evidence="7">
    <location>
        <begin position="225"/>
        <end position="236"/>
    </location>
</feature>
<dbReference type="EMBL" id="DWWT01000064">
    <property type="protein sequence ID" value="HJC06874.1"/>
    <property type="molecule type" value="Genomic_DNA"/>
</dbReference>
<sequence length="269" mass="29684">MNKKYENDDEIQIDLLEILYAFRHRIWLILLAVLLGGLAAGIYTRMMITPTYTSTSMMYVISKETTLTSLADLQIGSQLTNDYRVVITSRPVLQEVIDNLGLNMTYTQLDGMLTIENPTDTRILSITVADPDPVRAKAIVDEVCRISSNYIGDIMEMIPPKIIEDGVVATSPSSPSLRRNVAIGALGLGVVVCGLITLQVILNDTIRTEEDVERYLGLSVLASIPREETDKPDHSPGRRGKRSKPDKRKKGRRTEHGAAKNNAGEDTAG</sequence>
<evidence type="ECO:0000313" key="11">
    <source>
        <dbReference type="Proteomes" id="UP000823910"/>
    </source>
</evidence>